<dbReference type="RefSeq" id="WP_068996746.1">
    <property type="nucleotide sequence ID" value="NZ_MDTQ01000001.1"/>
</dbReference>
<dbReference type="PANTHER" id="PTHR39569">
    <property type="entry name" value="INORGANIC TRIPHOSPHATASE"/>
    <property type="match status" value="1"/>
</dbReference>
<organism evidence="3 4">
    <name type="scientific">Terasakiispira papahanaumokuakeensis</name>
    <dbReference type="NCBI Taxonomy" id="197479"/>
    <lineage>
        <taxon>Bacteria</taxon>
        <taxon>Pseudomonadati</taxon>
        <taxon>Pseudomonadota</taxon>
        <taxon>Gammaproteobacteria</taxon>
        <taxon>Oceanospirillales</taxon>
        <taxon>Terasakiispira</taxon>
    </lineage>
</organism>
<feature type="domain" description="CYTH" evidence="2">
    <location>
        <begin position="2"/>
        <end position="206"/>
    </location>
</feature>
<dbReference type="GO" id="GO:0046872">
    <property type="term" value="F:metal ion binding"/>
    <property type="evidence" value="ECO:0007669"/>
    <property type="project" value="TreeGrafter"/>
</dbReference>
<dbReference type="STRING" id="197479.BFW38_01200"/>
<reference evidence="3 4" key="1">
    <citation type="submission" date="2016-08" db="EMBL/GenBank/DDBJ databases">
        <authorList>
            <person name="Seilhamer J.J."/>
        </authorList>
    </citation>
    <scope>NUCLEOTIDE SEQUENCE [LARGE SCALE GENOMIC DNA]</scope>
    <source>
        <strain evidence="3 4">PH27A</strain>
    </source>
</reference>
<dbReference type="SUPFAM" id="SSF55154">
    <property type="entry name" value="CYTH-like phosphatases"/>
    <property type="match status" value="1"/>
</dbReference>
<dbReference type="InterPro" id="IPR039013">
    <property type="entry name" value="YgiF"/>
</dbReference>
<evidence type="ECO:0000256" key="1">
    <source>
        <dbReference type="SAM" id="MobiDB-lite"/>
    </source>
</evidence>
<dbReference type="InterPro" id="IPR023577">
    <property type="entry name" value="CYTH_domain"/>
</dbReference>
<dbReference type="EMBL" id="MDTQ01000001">
    <property type="protein sequence ID" value="ODC02361.1"/>
    <property type="molecule type" value="Genomic_DNA"/>
</dbReference>
<feature type="region of interest" description="Disordered" evidence="1">
    <location>
        <begin position="487"/>
        <end position="507"/>
    </location>
</feature>
<evidence type="ECO:0000313" key="4">
    <source>
        <dbReference type="Proteomes" id="UP000094291"/>
    </source>
</evidence>
<protein>
    <recommendedName>
        <fullName evidence="2">CYTH domain-containing protein</fullName>
    </recommendedName>
</protein>
<name>A0A1E2V5V2_9GAMM</name>
<dbReference type="GO" id="GO:0050355">
    <property type="term" value="F:inorganic triphosphate phosphatase activity"/>
    <property type="evidence" value="ECO:0007669"/>
    <property type="project" value="InterPro"/>
</dbReference>
<dbReference type="OrthoDB" id="3034217at2"/>
<dbReference type="PROSITE" id="PS51707">
    <property type="entry name" value="CYTH"/>
    <property type="match status" value="1"/>
</dbReference>
<dbReference type="Pfam" id="PF01928">
    <property type="entry name" value="CYTH"/>
    <property type="match status" value="1"/>
</dbReference>
<dbReference type="CDD" id="cd07756">
    <property type="entry name" value="CYTH-like_Pase_CHAD"/>
    <property type="match status" value="1"/>
</dbReference>
<keyword evidence="4" id="KW-1185">Reference proteome</keyword>
<sequence>MANEIELKLAIQKERAEQWMRSAWLDNINAKARPVQRLENDYYDTPDLALQQARMALRIRRAGDQWIQTLKTSGEQQAGLSRRGEWESALSQPVLDLSLLPEGVLPEGVGDRLALSFTTHFTRQAWDVHTSSGSHIEIVLDQGEVAVPPGSGGRRRQDPLCELEFELKSGHAFDLLMLAQDLALHFPVQLLTISKAERGLRLLRPQETAREKSLGRLDEGMSLLSLAQQLTGHWLDCWARAHEAFAFDGQEVHLLEAERYLSRLHALSVLLARQQTSCGLGDLRPNLSWLRQHLAPIGHQMRRDRCLQSLSLSGRDALWRQGHLDYARRRQEYRQRWWQREVGEATVACMVWAHQAGPECRGELDKPWRQVAINLLDEQVKRLQLPKQPLVIEGWTHRLGALMRLETLLLLLAPESGGYRQAVELREGVEWLTGFSILLDEDNLPESLHHHLLQQSRQWMLQLGRQGQALSAQLDQWCHQVVPSSSLEGASDFAPPHLTTDSNPVAE</sequence>
<dbReference type="SMART" id="SM01118">
    <property type="entry name" value="CYTH"/>
    <property type="match status" value="1"/>
</dbReference>
<evidence type="ECO:0000259" key="2">
    <source>
        <dbReference type="PROSITE" id="PS51707"/>
    </source>
</evidence>
<dbReference type="InterPro" id="IPR033469">
    <property type="entry name" value="CYTH-like_dom_sf"/>
</dbReference>
<evidence type="ECO:0000313" key="3">
    <source>
        <dbReference type="EMBL" id="ODC02361.1"/>
    </source>
</evidence>
<proteinExistence type="predicted"/>
<dbReference type="PANTHER" id="PTHR39569:SF1">
    <property type="entry name" value="INORGANIC TRIPHOSPHATASE"/>
    <property type="match status" value="1"/>
</dbReference>
<dbReference type="Proteomes" id="UP000094291">
    <property type="component" value="Unassembled WGS sequence"/>
</dbReference>
<accession>A0A1E2V5V2</accession>
<dbReference type="AlphaFoldDB" id="A0A1E2V5V2"/>
<gene>
    <name evidence="3" type="ORF">BFW38_01200</name>
</gene>
<dbReference type="Gene3D" id="2.40.320.10">
    <property type="entry name" value="Hypothetical Protein Pfu-838710-001"/>
    <property type="match status" value="1"/>
</dbReference>
<comment type="caution">
    <text evidence="3">The sequence shown here is derived from an EMBL/GenBank/DDBJ whole genome shotgun (WGS) entry which is preliminary data.</text>
</comment>